<keyword evidence="14" id="KW-1185">Reference proteome</keyword>
<evidence type="ECO:0000256" key="1">
    <source>
        <dbReference type="ARBA" id="ARBA00001957"/>
    </source>
</evidence>
<feature type="domain" description="PKS/mFAS DH" evidence="12">
    <location>
        <begin position="929"/>
        <end position="1202"/>
    </location>
</feature>
<dbReference type="InterPro" id="IPR014043">
    <property type="entry name" value="Acyl_transferase_dom"/>
</dbReference>
<dbReference type="InterPro" id="IPR016035">
    <property type="entry name" value="Acyl_Trfase/lysoPLipase"/>
</dbReference>
<dbReference type="InterPro" id="IPR014030">
    <property type="entry name" value="Ketoacyl_synth_N"/>
</dbReference>
<organism evidence="13 14">
    <name type="scientific">Streptomyces pilosus</name>
    <dbReference type="NCBI Taxonomy" id="28893"/>
    <lineage>
        <taxon>Bacteria</taxon>
        <taxon>Bacillati</taxon>
        <taxon>Actinomycetota</taxon>
        <taxon>Actinomycetes</taxon>
        <taxon>Kitasatosporales</taxon>
        <taxon>Streptomycetaceae</taxon>
        <taxon>Streptomyces</taxon>
    </lineage>
</organism>
<sequence>MSNEDKLVDYLKRVTADLQETRRRLAEREAADEEPIAIVGMACRYPGDVASPADLWNLVDQGTDAVTELPHDRGWDIERIKEKSYSVEAGFVHDAPLFDAAFFGISPREAVAMDPQQRLLLETSWELFEHAGLDVTAFRGSRTGVFVGIVEESYLGLNAPEEFEGYLMTSKLSSVASGRISYTYGFEGPAVSLDTACSSSLVAMHSAIRSLRSGESTLAVAGGVTVSCDPGGLIDFARQRGLAADGRCKSFAAAADGTAWSEGAGLVLLERLSDARRLGHRVLAVVRGSAVNQDGASNGLTAPNGPSQERVIREALASAGLSYADVDAVEAHGTGTRLGDPIEAQALLATYGQQRRDGRPLYLGSLKSNIGHSVAAAGVGGVIKMVEAIRRGVLPKTLHVDAPTPQVDWESGAVELLTEARPWPETGAPRRAAVSSFGVSGTNAHVVLEEAPREAVDAPVPEAADAGPPVVPWVVSGRSADGLRGQAARLLTAVGAEPAPAPPDVARSLVSSRAVFEDRAVVIGGSRDELLSGLDALAHGRSAPGVVRGTATGTAGRAVFVLPGQGTQWAGMAVDLLDSSPAFAERLGACGRALAAFVDWDLEGVLRRTPGAPTLERVDVVQPVSWAVMVSLAALWRSHGVEPAAVVGHSQGEIAAACVAGALSLTDGARVVALRSQAIAAGLAGGGGMVSVAQTPADVEARLARYPGRLEIAALNGPASVVVAGDTDALEEFLAECGAAGLRARRIAVDYASHTWHVERIEDELARLLADVRPRTSDVPFFSTMTGEWLDTSTMDAGYWYRNLRRTVRFHSAVERLAAEGFGTFIEVSAHPVLSMSVQETLESAARPDIPVVVTGTLRRDEGGLGRFLTSLAEVWVRGVDVDWTAALAGAGGRRVDLPTYAFQRKRYWLDEQAVAGDAASLGLSGAGHALLGAAVPVADGDEVLLTGRMSRLTHPWLAGHTVHGRDVVPSSVFVELAVRAGDETGCTVLEELSLTTPLVLPETGGLQIQVRVGASDETGRRTVTVSARTDAADTLWTVHASGLLGVAASADGTGIPEWPPPGAQGIALGDGTADGAGSAGTGQAPALPGCTAAWRSGDTLYAEVSLPESLRGGCAYFGLHPVLLDMAARVTGLAGEPVGVPLPIAADWEGVRLHATGAAALRVRLDRVADGFTLLAADRAGRPVLSAEWVRPRALTAQTLGTALKQGYDALFETAWQPLRGTREDTGGLRWGLLGDGGDRIVPGARRFDGVPAVVAAGEPVDAVLLDRTGSPEPASGAAFPGAVRAATHRLLELLKEWLAEERLAGVRLVVATRGAMSPRGEGAADPGAAALWGLLRSAQSEAPGRIVLVDLDGDPRSAAALPAVLASQEPQTAVRNGDVLVPGLRRVAPSAVTGAGLARNRWNPDGTVLVTGGTGSLGALFARRLVVEHGVARLLLVSRRGPDAPGADALRRELAGLGAEVEIAACDIADREALAELLAGVPADRPLTGVVHTAGVLDDGLVQDQTPERLDTVMRPKVDAAWHLHELTRDLDLTAFVLFSSVAGVIGGAGQSNYAAANVFLDALAEHRAAAGLAATSVAWGVWTQDSGMTGHLDEADLARIARGGFRPIGQEQGQAMLDTALRLGTPALVGMPLDAGTLRERPAQVPAVLRGLLRTPVRRSAQNVDNGFDTLLGRLTALDEKEQSRRVLELVLAETATVLGHTSTDGLRPAQRFSELGFDSLTSVELRNQLAGTTGCRLPATVVFDRPTPAELADFLRTVLLERLGEQVAAPRDEVDFEAEIELPADIVPAAEVSYEVVDPEEVLLTGATGFLGAFVLRDLMRSGRGTVHCLVRGADEEAARARLRAGLEWYRVWDDIDPDRLSVVVGDLAEPLLGLDEGTFDTLARRVDAVYHVGATVNWLYPYTRLKAANVSGTVEVLRLAARHRSVPVHYVSTTGVFAGGESGGGPRRPEDPTAPVELQPTGYVQSKWVAERIVGLAAERGLPVTVHRADVVSGDQSEGACQTADFVWLSLKGLVQAGAAPEGLGGAVHFVPVDYVSAAIVALSRKKEASGQIFHLFNQSGVSYRDCVEYLRAYGYAIDELDRDSWRSAVQADRDNAMLPLFDAFEAIALGGDGASPGIDTASTEAALAGTGVECPPLTEELFRKYVDFFVGTGHFPAPGHR</sequence>
<evidence type="ECO:0000313" key="13">
    <source>
        <dbReference type="EMBL" id="GGR06512.1"/>
    </source>
</evidence>
<dbReference type="SMART" id="SM00827">
    <property type="entry name" value="PKS_AT"/>
    <property type="match status" value="1"/>
</dbReference>
<dbReference type="PROSITE" id="PS50075">
    <property type="entry name" value="CARRIER"/>
    <property type="match status" value="1"/>
</dbReference>
<dbReference type="SUPFAM" id="SSF55048">
    <property type="entry name" value="Probable ACP-binding domain of malonyl-CoA ACP transacylase"/>
    <property type="match status" value="1"/>
</dbReference>
<dbReference type="SUPFAM" id="SSF47336">
    <property type="entry name" value="ACP-like"/>
    <property type="match status" value="1"/>
</dbReference>
<keyword evidence="5" id="KW-0808">Transferase</keyword>
<keyword evidence="3" id="KW-0596">Phosphopantetheine</keyword>
<evidence type="ECO:0000259" key="12">
    <source>
        <dbReference type="PROSITE" id="PS52019"/>
    </source>
</evidence>
<dbReference type="FunFam" id="3.40.47.10:FF:000019">
    <property type="entry name" value="Polyketide synthase type I"/>
    <property type="match status" value="1"/>
</dbReference>
<feature type="active site" description="Proton acceptor; for dehydratase activity" evidence="9">
    <location>
        <position position="961"/>
    </location>
</feature>
<evidence type="ECO:0000256" key="5">
    <source>
        <dbReference type="ARBA" id="ARBA00022679"/>
    </source>
</evidence>
<dbReference type="Pfam" id="PF07993">
    <property type="entry name" value="NAD_binding_4"/>
    <property type="match status" value="1"/>
</dbReference>
<dbReference type="Pfam" id="PF02801">
    <property type="entry name" value="Ketoacyl-synt_C"/>
    <property type="match status" value="1"/>
</dbReference>
<evidence type="ECO:0000256" key="2">
    <source>
        <dbReference type="ARBA" id="ARBA00004792"/>
    </source>
</evidence>
<keyword evidence="6" id="KW-0045">Antibiotic biosynthesis</keyword>
<keyword evidence="4" id="KW-0597">Phosphoprotein</keyword>
<dbReference type="EMBL" id="BMTU01000019">
    <property type="protein sequence ID" value="GGR06512.1"/>
    <property type="molecule type" value="Genomic_DNA"/>
</dbReference>
<dbReference type="PANTHER" id="PTHR43775">
    <property type="entry name" value="FATTY ACID SYNTHASE"/>
    <property type="match status" value="1"/>
</dbReference>
<evidence type="ECO:0000259" key="11">
    <source>
        <dbReference type="PROSITE" id="PS52004"/>
    </source>
</evidence>
<feature type="region of interest" description="C-terminal hotdog fold" evidence="9">
    <location>
        <begin position="1064"/>
        <end position="1202"/>
    </location>
</feature>
<dbReference type="InterPro" id="IPR050091">
    <property type="entry name" value="PKS_NRPS_Biosynth_Enz"/>
</dbReference>
<dbReference type="SMART" id="SM00825">
    <property type="entry name" value="PKS_KS"/>
    <property type="match status" value="1"/>
</dbReference>
<evidence type="ECO:0000256" key="7">
    <source>
        <dbReference type="ARBA" id="ARBA00023268"/>
    </source>
</evidence>
<dbReference type="Proteomes" id="UP000656732">
    <property type="component" value="Unassembled WGS sequence"/>
</dbReference>
<dbReference type="Gene3D" id="3.40.47.10">
    <property type="match status" value="1"/>
</dbReference>
<dbReference type="Pfam" id="PF08990">
    <property type="entry name" value="Docking"/>
    <property type="match status" value="1"/>
</dbReference>
<dbReference type="GO" id="GO:0004315">
    <property type="term" value="F:3-oxoacyl-[acyl-carrier-protein] synthase activity"/>
    <property type="evidence" value="ECO:0007669"/>
    <property type="project" value="InterPro"/>
</dbReference>
<dbReference type="InterPro" id="IPR010080">
    <property type="entry name" value="Thioester_reductase-like_dom"/>
</dbReference>
<evidence type="ECO:0000313" key="14">
    <source>
        <dbReference type="Proteomes" id="UP000656732"/>
    </source>
</evidence>
<dbReference type="Gene3D" id="3.40.50.720">
    <property type="entry name" value="NAD(P)-binding Rossmann-like Domain"/>
    <property type="match status" value="2"/>
</dbReference>
<dbReference type="PROSITE" id="PS52019">
    <property type="entry name" value="PKS_MFAS_DH"/>
    <property type="match status" value="1"/>
</dbReference>
<reference evidence="13" key="1">
    <citation type="journal article" date="2014" name="Int. J. Syst. Evol. Microbiol.">
        <title>Complete genome sequence of Corynebacterium casei LMG S-19264T (=DSM 44701T), isolated from a smear-ripened cheese.</title>
        <authorList>
            <consortium name="US DOE Joint Genome Institute (JGI-PGF)"/>
            <person name="Walter F."/>
            <person name="Albersmeier A."/>
            <person name="Kalinowski J."/>
            <person name="Ruckert C."/>
        </authorList>
    </citation>
    <scope>NUCLEOTIDE SEQUENCE</scope>
    <source>
        <strain evidence="13">JCM 4403</strain>
    </source>
</reference>
<dbReference type="InterPro" id="IPR042104">
    <property type="entry name" value="PKS_dehydratase_sf"/>
</dbReference>
<dbReference type="PANTHER" id="PTHR43775:SF51">
    <property type="entry name" value="INACTIVE PHENOLPHTHIOCEROL SYNTHESIS POLYKETIDE SYNTHASE TYPE I PKS1-RELATED"/>
    <property type="match status" value="1"/>
</dbReference>
<dbReference type="InterPro" id="IPR013120">
    <property type="entry name" value="FAR_NAD-bd"/>
</dbReference>
<dbReference type="SMART" id="SM00823">
    <property type="entry name" value="PKS_PP"/>
    <property type="match status" value="1"/>
</dbReference>
<dbReference type="SMART" id="SM00826">
    <property type="entry name" value="PKS_DH"/>
    <property type="match status" value="1"/>
</dbReference>
<dbReference type="InterPro" id="IPR016039">
    <property type="entry name" value="Thiolase-like"/>
</dbReference>
<dbReference type="InterPro" id="IPR014031">
    <property type="entry name" value="Ketoacyl_synth_C"/>
</dbReference>
<dbReference type="Pfam" id="PF00698">
    <property type="entry name" value="Acyl_transf_1"/>
    <property type="match status" value="1"/>
</dbReference>
<dbReference type="InterPro" id="IPR057326">
    <property type="entry name" value="KR_dom"/>
</dbReference>
<dbReference type="GO" id="GO:0031177">
    <property type="term" value="F:phosphopantetheine binding"/>
    <property type="evidence" value="ECO:0007669"/>
    <property type="project" value="InterPro"/>
</dbReference>
<dbReference type="SUPFAM" id="SSF52151">
    <property type="entry name" value="FabD/lysophospholipase-like"/>
    <property type="match status" value="1"/>
</dbReference>
<evidence type="ECO:0000256" key="9">
    <source>
        <dbReference type="PROSITE-ProRule" id="PRU01363"/>
    </source>
</evidence>
<feature type="active site" description="Proton donor; for dehydratase activity" evidence="9">
    <location>
        <position position="1126"/>
    </location>
</feature>
<dbReference type="InterPro" id="IPR036736">
    <property type="entry name" value="ACP-like_sf"/>
</dbReference>
<dbReference type="SMART" id="SM00822">
    <property type="entry name" value="PKS_KR"/>
    <property type="match status" value="1"/>
</dbReference>
<name>A0A918F6N0_9ACTN</name>
<dbReference type="Pfam" id="PF00550">
    <property type="entry name" value="PP-binding"/>
    <property type="match status" value="1"/>
</dbReference>
<dbReference type="InterPro" id="IPR015083">
    <property type="entry name" value="NorB/c/GfsB-D-like_docking"/>
</dbReference>
<keyword evidence="7" id="KW-0511">Multifunctional enzyme</keyword>
<dbReference type="InterPro" id="IPR049552">
    <property type="entry name" value="PKS_DH_N"/>
</dbReference>
<dbReference type="InterPro" id="IPR020807">
    <property type="entry name" value="PKS_DH"/>
</dbReference>
<dbReference type="Pfam" id="PF16197">
    <property type="entry name" value="KAsynt_C_assoc"/>
    <property type="match status" value="1"/>
</dbReference>
<dbReference type="InterPro" id="IPR036291">
    <property type="entry name" value="NAD(P)-bd_dom_sf"/>
</dbReference>
<dbReference type="InterPro" id="IPR006162">
    <property type="entry name" value="Ppantetheine_attach_site"/>
</dbReference>
<dbReference type="SUPFAM" id="SSF53901">
    <property type="entry name" value="Thiolase-like"/>
    <property type="match status" value="1"/>
</dbReference>
<dbReference type="GO" id="GO:0004312">
    <property type="term" value="F:fatty acid synthase activity"/>
    <property type="evidence" value="ECO:0007669"/>
    <property type="project" value="TreeGrafter"/>
</dbReference>
<dbReference type="NCBIfam" id="TIGR01746">
    <property type="entry name" value="Thioester-redct"/>
    <property type="match status" value="1"/>
</dbReference>
<reference evidence="13" key="2">
    <citation type="submission" date="2020-09" db="EMBL/GenBank/DDBJ databases">
        <authorList>
            <person name="Sun Q."/>
            <person name="Ohkuma M."/>
        </authorList>
    </citation>
    <scope>NUCLEOTIDE SEQUENCE</scope>
    <source>
        <strain evidence="13">JCM 4403</strain>
    </source>
</reference>
<dbReference type="InterPro" id="IPR018201">
    <property type="entry name" value="Ketoacyl_synth_AS"/>
</dbReference>
<comment type="cofactor">
    <cofactor evidence="1">
        <name>pantetheine 4'-phosphate</name>
        <dbReference type="ChEBI" id="CHEBI:47942"/>
    </cofactor>
</comment>
<feature type="region of interest" description="N-terminal hotdog fold" evidence="9">
    <location>
        <begin position="929"/>
        <end position="1052"/>
    </location>
</feature>
<gene>
    <name evidence="13" type="ORF">GCM10010280_62860</name>
</gene>
<dbReference type="PROSITE" id="PS00012">
    <property type="entry name" value="PHOSPHOPANTETHEINE"/>
    <property type="match status" value="1"/>
</dbReference>
<dbReference type="InterPro" id="IPR009081">
    <property type="entry name" value="PP-bd_ACP"/>
</dbReference>
<dbReference type="SMART" id="SM01294">
    <property type="entry name" value="PKS_PP_betabranch"/>
    <property type="match status" value="1"/>
</dbReference>
<feature type="domain" description="Ketosynthase family 3 (KS3)" evidence="11">
    <location>
        <begin position="33"/>
        <end position="450"/>
    </location>
</feature>
<dbReference type="SUPFAM" id="SSF51735">
    <property type="entry name" value="NAD(P)-binding Rossmann-fold domains"/>
    <property type="match status" value="3"/>
</dbReference>
<dbReference type="Pfam" id="PF00109">
    <property type="entry name" value="ketoacyl-synt"/>
    <property type="match status" value="1"/>
</dbReference>
<dbReference type="Gene3D" id="1.10.1200.10">
    <property type="entry name" value="ACP-like"/>
    <property type="match status" value="1"/>
</dbReference>
<dbReference type="FunFam" id="1.10.1200.10:FF:000007">
    <property type="entry name" value="Probable polyketide synthase pks17"/>
    <property type="match status" value="1"/>
</dbReference>
<dbReference type="Pfam" id="PF22953">
    <property type="entry name" value="SpnB_Rossmann"/>
    <property type="match status" value="1"/>
</dbReference>
<evidence type="ECO:0000256" key="6">
    <source>
        <dbReference type="ARBA" id="ARBA00023194"/>
    </source>
</evidence>
<dbReference type="InterPro" id="IPR013968">
    <property type="entry name" value="PKS_KR"/>
</dbReference>
<feature type="domain" description="Carrier" evidence="10">
    <location>
        <begin position="1685"/>
        <end position="1763"/>
    </location>
</feature>
<dbReference type="CDD" id="cd05235">
    <property type="entry name" value="SDR_e1"/>
    <property type="match status" value="1"/>
</dbReference>
<dbReference type="PROSITE" id="PS52004">
    <property type="entry name" value="KS3_2"/>
    <property type="match status" value="1"/>
</dbReference>
<dbReference type="Pfam" id="PF08659">
    <property type="entry name" value="KR"/>
    <property type="match status" value="1"/>
</dbReference>
<evidence type="ECO:0000256" key="3">
    <source>
        <dbReference type="ARBA" id="ARBA00022450"/>
    </source>
</evidence>
<dbReference type="FunFam" id="3.40.366.10:FF:000002">
    <property type="entry name" value="Probable polyketide synthase 2"/>
    <property type="match status" value="1"/>
</dbReference>
<dbReference type="CDD" id="cd08956">
    <property type="entry name" value="KR_3_FAS_SDR_x"/>
    <property type="match status" value="1"/>
</dbReference>
<dbReference type="Gene3D" id="3.30.70.3290">
    <property type="match status" value="1"/>
</dbReference>
<dbReference type="InterPro" id="IPR032821">
    <property type="entry name" value="PKS_assoc"/>
</dbReference>
<dbReference type="InterPro" id="IPR001227">
    <property type="entry name" value="Ac_transferase_dom_sf"/>
</dbReference>
<comment type="pathway">
    <text evidence="2">Antibiotic biosynthesis.</text>
</comment>
<dbReference type="InterPro" id="IPR016036">
    <property type="entry name" value="Malonyl_transacylase_ACP-bd"/>
</dbReference>
<protein>
    <submittedName>
        <fullName evidence="13">Polyketide synthase</fullName>
    </submittedName>
</protein>
<dbReference type="GO" id="GO:0006633">
    <property type="term" value="P:fatty acid biosynthetic process"/>
    <property type="evidence" value="ECO:0007669"/>
    <property type="project" value="InterPro"/>
</dbReference>
<evidence type="ECO:0000256" key="8">
    <source>
        <dbReference type="ARBA" id="ARBA00023315"/>
    </source>
</evidence>
<dbReference type="Gene3D" id="3.10.129.110">
    <property type="entry name" value="Polyketide synthase dehydratase"/>
    <property type="match status" value="1"/>
</dbReference>
<keyword evidence="8" id="KW-0012">Acyltransferase</keyword>
<comment type="caution">
    <text evidence="13">The sequence shown here is derived from an EMBL/GenBank/DDBJ whole genome shotgun (WGS) entry which is preliminary data.</text>
</comment>
<proteinExistence type="predicted"/>
<accession>A0A918F6N0</accession>
<dbReference type="InterPro" id="IPR020806">
    <property type="entry name" value="PKS_PP-bd"/>
</dbReference>
<dbReference type="InterPro" id="IPR049900">
    <property type="entry name" value="PKS_mFAS_DH"/>
</dbReference>
<dbReference type="GO" id="GO:0033068">
    <property type="term" value="P:macrolide biosynthetic process"/>
    <property type="evidence" value="ECO:0007669"/>
    <property type="project" value="UniProtKB-ARBA"/>
</dbReference>
<dbReference type="Pfam" id="PF21089">
    <property type="entry name" value="PKS_DH_N"/>
    <property type="match status" value="1"/>
</dbReference>
<dbReference type="RefSeq" id="WP_189561447.1">
    <property type="nucleotide sequence ID" value="NZ_BMTU01000019.1"/>
</dbReference>
<dbReference type="PROSITE" id="PS00606">
    <property type="entry name" value="KS3_1"/>
    <property type="match status" value="1"/>
</dbReference>
<dbReference type="Gene3D" id="3.40.366.10">
    <property type="entry name" value="Malonyl-Coenzyme A Acyl Carrier Protein, domain 2"/>
    <property type="match status" value="1"/>
</dbReference>
<evidence type="ECO:0000259" key="10">
    <source>
        <dbReference type="PROSITE" id="PS50075"/>
    </source>
</evidence>
<dbReference type="InterPro" id="IPR020841">
    <property type="entry name" value="PKS_Beta-ketoAc_synthase_dom"/>
</dbReference>
<evidence type="ECO:0000256" key="4">
    <source>
        <dbReference type="ARBA" id="ARBA00022553"/>
    </source>
</evidence>
<dbReference type="CDD" id="cd00833">
    <property type="entry name" value="PKS"/>
    <property type="match status" value="1"/>
</dbReference>
<dbReference type="InterPro" id="IPR055123">
    <property type="entry name" value="SpnB-like_Rossmann"/>
</dbReference>